<protein>
    <submittedName>
        <fullName evidence="2">Peptidase</fullName>
    </submittedName>
</protein>
<dbReference type="Proteomes" id="UP000250928">
    <property type="component" value="Unassembled WGS sequence"/>
</dbReference>
<dbReference type="Pfam" id="PF00717">
    <property type="entry name" value="Peptidase_S24"/>
    <property type="match status" value="1"/>
</dbReference>
<gene>
    <name evidence="2" type="ORF">C3L24_08100</name>
</gene>
<dbReference type="AlphaFoldDB" id="A0A6N4DWQ4"/>
<accession>A0A6N4DWQ4</accession>
<dbReference type="CDD" id="cd06529">
    <property type="entry name" value="S24_LexA-like"/>
    <property type="match status" value="1"/>
</dbReference>
<dbReference type="InterPro" id="IPR036286">
    <property type="entry name" value="LexA/Signal_pep-like_sf"/>
</dbReference>
<dbReference type="Gene3D" id="2.10.109.10">
    <property type="entry name" value="Umud Fragment, subunit A"/>
    <property type="match status" value="1"/>
</dbReference>
<dbReference type="SUPFAM" id="SSF51306">
    <property type="entry name" value="LexA/Signal peptidase"/>
    <property type="match status" value="1"/>
</dbReference>
<dbReference type="InterPro" id="IPR039418">
    <property type="entry name" value="LexA-like"/>
</dbReference>
<organism evidence="2 3">
    <name type="scientific">Candidatus Sedimenticola endophacoides</name>
    <dbReference type="NCBI Taxonomy" id="2548426"/>
    <lineage>
        <taxon>Bacteria</taxon>
        <taxon>Pseudomonadati</taxon>
        <taxon>Pseudomonadota</taxon>
        <taxon>Gammaproteobacteria</taxon>
        <taxon>Chromatiales</taxon>
        <taxon>Sedimenticolaceae</taxon>
        <taxon>Sedimenticola</taxon>
    </lineage>
</organism>
<proteinExistence type="predicted"/>
<reference evidence="2 3" key="1">
    <citation type="submission" date="2018-01" db="EMBL/GenBank/DDBJ databases">
        <title>Novel co-symbiosis in the lucinid bivalve Phacoides pectinatus.</title>
        <authorList>
            <person name="Lim S.J."/>
            <person name="Davis B.G."/>
            <person name="Gill D.E."/>
            <person name="Engel A.S."/>
            <person name="Anderson L.C."/>
            <person name="Campbell B.J."/>
        </authorList>
    </citation>
    <scope>NUCLEOTIDE SEQUENCE [LARGE SCALE GENOMIC DNA]</scope>
    <source>
        <strain evidence="2">N3_P5</strain>
    </source>
</reference>
<evidence type="ECO:0000259" key="1">
    <source>
        <dbReference type="Pfam" id="PF00717"/>
    </source>
</evidence>
<name>A0A6N4DWQ4_9GAMM</name>
<evidence type="ECO:0000313" key="2">
    <source>
        <dbReference type="EMBL" id="PUE01318.1"/>
    </source>
</evidence>
<evidence type="ECO:0000313" key="3">
    <source>
        <dbReference type="Proteomes" id="UP000250928"/>
    </source>
</evidence>
<dbReference type="EMBL" id="PQCO01000203">
    <property type="protein sequence ID" value="PUE01318.1"/>
    <property type="molecule type" value="Genomic_DNA"/>
</dbReference>
<feature type="domain" description="Peptidase S24/S26A/S26B/S26C" evidence="1">
    <location>
        <begin position="8"/>
        <end position="91"/>
    </location>
</feature>
<comment type="caution">
    <text evidence="2">The sequence shown here is derived from an EMBL/GenBank/DDBJ whole genome shotgun (WGS) entry which is preliminary data.</text>
</comment>
<sequence>MTQDCSYNELFALQVTDDSMAPEFPQGCVIVIEPSGVCANGAYVVATVNGDRWFRQYLKDAQGGERLVAGNGSYPDIHLAGTRFQIEGVIIQRTLRREVKHYRPYEPNNGLPGQ</sequence>
<dbReference type="InterPro" id="IPR015927">
    <property type="entry name" value="Peptidase_S24_S26A/B/C"/>
</dbReference>